<keyword evidence="1" id="KW-0479">Metal-binding</keyword>
<dbReference type="OrthoDB" id="9812156at2"/>
<dbReference type="GO" id="GO:0003676">
    <property type="term" value="F:nucleic acid binding"/>
    <property type="evidence" value="ECO:0007669"/>
    <property type="project" value="InterPro"/>
</dbReference>
<dbReference type="GO" id="GO:0016818">
    <property type="term" value="F:hydrolase activity, acting on acid anhydrides, in phosphorus-containing anhydrides"/>
    <property type="evidence" value="ECO:0007669"/>
    <property type="project" value="InterPro"/>
</dbReference>
<name>A0A1U7PXV1_9FLAO</name>
<feature type="domain" description="HIRAN" evidence="3">
    <location>
        <begin position="3"/>
        <end position="100"/>
    </location>
</feature>
<reference evidence="5" key="1">
    <citation type="submission" date="2016-10" db="EMBL/GenBank/DDBJ databases">
        <authorList>
            <person name="Varghese N."/>
            <person name="Submissions S."/>
        </authorList>
    </citation>
    <scope>NUCLEOTIDE SEQUENCE [LARGE SCALE GENOMIC DNA]</scope>
    <source>
        <strain evidence="5">DSM 19482</strain>
    </source>
</reference>
<evidence type="ECO:0000259" key="3">
    <source>
        <dbReference type="SMART" id="SM00910"/>
    </source>
</evidence>
<evidence type="ECO:0000313" key="4">
    <source>
        <dbReference type="EMBL" id="SIT96651.1"/>
    </source>
</evidence>
<dbReference type="AlphaFoldDB" id="A0A1U7PXV1"/>
<dbReference type="Gene3D" id="3.30.70.2330">
    <property type="match status" value="1"/>
</dbReference>
<keyword evidence="2" id="KW-0378">Hydrolase</keyword>
<organism evidence="4 5">
    <name type="scientific">Epilithonimonas bovis DSM 19482</name>
    <dbReference type="NCBI Taxonomy" id="1121284"/>
    <lineage>
        <taxon>Bacteria</taxon>
        <taxon>Pseudomonadati</taxon>
        <taxon>Bacteroidota</taxon>
        <taxon>Flavobacteriia</taxon>
        <taxon>Flavobacteriales</taxon>
        <taxon>Weeksellaceae</taxon>
        <taxon>Chryseobacterium group</taxon>
        <taxon>Epilithonimonas</taxon>
    </lineage>
</organism>
<evidence type="ECO:0000256" key="2">
    <source>
        <dbReference type="ARBA" id="ARBA00022801"/>
    </source>
</evidence>
<dbReference type="SMART" id="SM00910">
    <property type="entry name" value="HIRAN"/>
    <property type="match status" value="1"/>
</dbReference>
<keyword evidence="5" id="KW-1185">Reference proteome</keyword>
<dbReference type="GO" id="GO:0008270">
    <property type="term" value="F:zinc ion binding"/>
    <property type="evidence" value="ECO:0007669"/>
    <property type="project" value="InterPro"/>
</dbReference>
<dbReference type="InterPro" id="IPR014905">
    <property type="entry name" value="HIRAN"/>
</dbReference>
<proteinExistence type="predicted"/>
<accession>A0A1U7PXV1</accession>
<dbReference type="EMBL" id="FTPU01000011">
    <property type="protein sequence ID" value="SIT96651.1"/>
    <property type="molecule type" value="Genomic_DNA"/>
</dbReference>
<dbReference type="Proteomes" id="UP000187261">
    <property type="component" value="Unassembled WGS sequence"/>
</dbReference>
<gene>
    <name evidence="4" type="ORF">SAMN05660493_01342</name>
</gene>
<dbReference type="Pfam" id="PF08797">
    <property type="entry name" value="HIRAN"/>
    <property type="match status" value="1"/>
</dbReference>
<sequence length="108" mass="12633">MKEHLSHFHVAGFTFYDGVDVFNKLKVGKKVKFKLEEDNKWDPRAVAIYFKGAKIGFIPRTENRIFYKLLKVGITQFEARIQKVDPQEHTERQVEIVVHLVSAPDLVY</sequence>
<dbReference type="STRING" id="1121284.SAMN05660493_01342"/>
<dbReference type="RefSeq" id="WP_076782863.1">
    <property type="nucleotide sequence ID" value="NZ_FTPU01000011.1"/>
</dbReference>
<evidence type="ECO:0000256" key="1">
    <source>
        <dbReference type="ARBA" id="ARBA00022723"/>
    </source>
</evidence>
<protein>
    <submittedName>
        <fullName evidence="4">HIRAN domain-containing protein</fullName>
    </submittedName>
</protein>
<evidence type="ECO:0000313" key="5">
    <source>
        <dbReference type="Proteomes" id="UP000187261"/>
    </source>
</evidence>